<dbReference type="AlphaFoldDB" id="A0AAN9QTD2"/>
<sequence length="373" mass="41714">MGSVDFTTTIKLDLENDYKAQVRDSIDSASLCPQEIESFGMLHHDMESEKNSLNSPIHDSLEETDSLEGSADVYMNKSVTEYEPELVICDKETNYNIIKDICVDVGVPTKDKIFFWRKVDENIHQTYSYESKKTVKDNAGINLLNPPVTDESDQSKDLIQQVEGATRKLADSVYKEVVVPEDNVLLQELDREKSRTSSVEGDEIKHDHAKVDNDPEFQSKPNKSKDVIEDDAVFSTPALESKTEILGSSSLQQENTNMVHNSDHSGHGRSQVSDSNCGQTQDEDVKSEDQGVKDEVFQTLDESSSFSVGYLGSLPYCGSISLRSDSSTASSRSFAFPILQPEWNSSPVRLAKPDSGHRRKQLGWKHLLLCCKF</sequence>
<dbReference type="EMBL" id="JAYMYR010000008">
    <property type="protein sequence ID" value="KAK7346161.1"/>
    <property type="molecule type" value="Genomic_DNA"/>
</dbReference>
<evidence type="ECO:0000313" key="2">
    <source>
        <dbReference type="EMBL" id="KAK7346161.1"/>
    </source>
</evidence>
<reference evidence="2 3" key="1">
    <citation type="submission" date="2024-01" db="EMBL/GenBank/DDBJ databases">
        <title>The genomes of 5 underutilized Papilionoideae crops provide insights into root nodulation and disease resistanc.</title>
        <authorList>
            <person name="Jiang F."/>
        </authorList>
    </citation>
    <scope>NUCLEOTIDE SEQUENCE [LARGE SCALE GENOMIC DNA]</scope>
    <source>
        <strain evidence="2">JINMINGXINNONG_FW02</strain>
        <tissue evidence="2">Leaves</tissue>
    </source>
</reference>
<dbReference type="InterPro" id="IPR040378">
    <property type="entry name" value="BASL"/>
</dbReference>
<feature type="region of interest" description="Disordered" evidence="1">
    <location>
        <begin position="189"/>
        <end position="229"/>
    </location>
</feature>
<evidence type="ECO:0000256" key="1">
    <source>
        <dbReference type="SAM" id="MobiDB-lite"/>
    </source>
</evidence>
<feature type="region of interest" description="Disordered" evidence="1">
    <location>
        <begin position="257"/>
        <end position="291"/>
    </location>
</feature>
<comment type="caution">
    <text evidence="2">The sequence shown here is derived from an EMBL/GenBank/DDBJ whole genome shotgun (WGS) entry which is preliminary data.</text>
</comment>
<evidence type="ECO:0000313" key="3">
    <source>
        <dbReference type="Proteomes" id="UP001374584"/>
    </source>
</evidence>
<gene>
    <name evidence="2" type="ORF">VNO80_20676</name>
</gene>
<dbReference type="Proteomes" id="UP001374584">
    <property type="component" value="Unassembled WGS sequence"/>
</dbReference>
<feature type="compositionally biased region" description="Basic and acidic residues" evidence="1">
    <location>
        <begin position="202"/>
        <end position="213"/>
    </location>
</feature>
<proteinExistence type="predicted"/>
<organism evidence="2 3">
    <name type="scientific">Phaseolus coccineus</name>
    <name type="common">Scarlet runner bean</name>
    <name type="synonym">Phaseolus multiflorus</name>
    <dbReference type="NCBI Taxonomy" id="3886"/>
    <lineage>
        <taxon>Eukaryota</taxon>
        <taxon>Viridiplantae</taxon>
        <taxon>Streptophyta</taxon>
        <taxon>Embryophyta</taxon>
        <taxon>Tracheophyta</taxon>
        <taxon>Spermatophyta</taxon>
        <taxon>Magnoliopsida</taxon>
        <taxon>eudicotyledons</taxon>
        <taxon>Gunneridae</taxon>
        <taxon>Pentapetalae</taxon>
        <taxon>rosids</taxon>
        <taxon>fabids</taxon>
        <taxon>Fabales</taxon>
        <taxon>Fabaceae</taxon>
        <taxon>Papilionoideae</taxon>
        <taxon>50 kb inversion clade</taxon>
        <taxon>NPAAA clade</taxon>
        <taxon>indigoferoid/millettioid clade</taxon>
        <taxon>Phaseoleae</taxon>
        <taxon>Phaseolus</taxon>
    </lineage>
</organism>
<accession>A0AAN9QTD2</accession>
<dbReference type="PANTHER" id="PTHR33914">
    <property type="entry name" value="18S PRE-RIBOSOMAL ASSEMBLY PROTEIN GAR2-LIKE PROTEIN"/>
    <property type="match status" value="1"/>
</dbReference>
<keyword evidence="3" id="KW-1185">Reference proteome</keyword>
<name>A0AAN9QTD2_PHACN</name>
<feature type="compositionally biased region" description="Polar residues" evidence="1">
    <location>
        <begin position="268"/>
        <end position="280"/>
    </location>
</feature>
<dbReference type="GO" id="GO:0009786">
    <property type="term" value="P:regulation of asymmetric cell division"/>
    <property type="evidence" value="ECO:0007669"/>
    <property type="project" value="InterPro"/>
</dbReference>
<protein>
    <submittedName>
        <fullName evidence="2">Uncharacterized protein</fullName>
    </submittedName>
</protein>
<dbReference type="PANTHER" id="PTHR33914:SF2">
    <property type="entry name" value="OS02G0582100 PROTEIN"/>
    <property type="match status" value="1"/>
</dbReference>